<feature type="domain" description="Caspase family p20" evidence="2">
    <location>
        <begin position="1"/>
        <end position="81"/>
    </location>
</feature>
<dbReference type="Proteomes" id="UP000314982">
    <property type="component" value="Unassembled WGS sequence"/>
</dbReference>
<dbReference type="PROSITE" id="PS01121">
    <property type="entry name" value="CASPASE_HIS"/>
    <property type="match status" value="1"/>
</dbReference>
<dbReference type="SUPFAM" id="SSF52129">
    <property type="entry name" value="Caspase-like"/>
    <property type="match status" value="1"/>
</dbReference>
<dbReference type="Pfam" id="PF00656">
    <property type="entry name" value="Peptidase_C14"/>
    <property type="match status" value="1"/>
</dbReference>
<dbReference type="GO" id="GO:0072557">
    <property type="term" value="C:IPAF inflammasome complex"/>
    <property type="evidence" value="ECO:0007669"/>
    <property type="project" value="TreeGrafter"/>
</dbReference>
<dbReference type="Ensembl" id="ENSHHUT00000035575.1">
    <property type="protein sequence ID" value="ENSHHUP00000034204.1"/>
    <property type="gene ID" value="ENSHHUG00000021564.1"/>
</dbReference>
<dbReference type="InterPro" id="IPR002398">
    <property type="entry name" value="Pept_C14"/>
</dbReference>
<dbReference type="GO" id="GO:0050727">
    <property type="term" value="P:regulation of inflammatory response"/>
    <property type="evidence" value="ECO:0007669"/>
    <property type="project" value="TreeGrafter"/>
</dbReference>
<dbReference type="GO" id="GO:0072559">
    <property type="term" value="C:NLRP3 inflammasome complex"/>
    <property type="evidence" value="ECO:0007669"/>
    <property type="project" value="TreeGrafter"/>
</dbReference>
<protein>
    <recommendedName>
        <fullName evidence="2">Caspase family p20 domain-containing protein</fullName>
    </recommendedName>
</protein>
<reference evidence="4" key="1">
    <citation type="submission" date="2018-06" db="EMBL/GenBank/DDBJ databases">
        <title>Genome assembly of Danube salmon.</title>
        <authorList>
            <person name="Macqueen D.J."/>
            <person name="Gundappa M.K."/>
        </authorList>
    </citation>
    <scope>NUCLEOTIDE SEQUENCE [LARGE SCALE GENOMIC DNA]</scope>
</reference>
<organism evidence="3 4">
    <name type="scientific">Hucho hucho</name>
    <name type="common">huchen</name>
    <dbReference type="NCBI Taxonomy" id="62062"/>
    <lineage>
        <taxon>Eukaryota</taxon>
        <taxon>Metazoa</taxon>
        <taxon>Chordata</taxon>
        <taxon>Craniata</taxon>
        <taxon>Vertebrata</taxon>
        <taxon>Euteleostomi</taxon>
        <taxon>Actinopterygii</taxon>
        <taxon>Neopterygii</taxon>
        <taxon>Teleostei</taxon>
        <taxon>Protacanthopterygii</taxon>
        <taxon>Salmoniformes</taxon>
        <taxon>Salmonidae</taxon>
        <taxon>Salmoninae</taxon>
        <taxon>Hucho</taxon>
    </lineage>
</organism>
<name>A0A4W5M8P5_9TELE</name>
<dbReference type="GeneTree" id="ENSGT00940000162428"/>
<dbReference type="GO" id="GO:0006508">
    <property type="term" value="P:proteolysis"/>
    <property type="evidence" value="ECO:0007669"/>
    <property type="project" value="InterPro"/>
</dbReference>
<comment type="similarity">
    <text evidence="1">Belongs to the peptidase C14A family.</text>
</comment>
<evidence type="ECO:0000313" key="4">
    <source>
        <dbReference type="Proteomes" id="UP000314982"/>
    </source>
</evidence>
<dbReference type="InterPro" id="IPR029030">
    <property type="entry name" value="Caspase-like_dom_sf"/>
</dbReference>
<dbReference type="Gene3D" id="3.40.50.1460">
    <property type="match status" value="1"/>
</dbReference>
<dbReference type="PROSITE" id="PS50208">
    <property type="entry name" value="CASPASE_P20"/>
    <property type="match status" value="1"/>
</dbReference>
<dbReference type="STRING" id="62062.ENSHHUP00000034204"/>
<proteinExistence type="inferred from homology"/>
<dbReference type="PRINTS" id="PR00376">
    <property type="entry name" value="IL1BCENZYME"/>
</dbReference>
<keyword evidence="4" id="KW-1185">Reference proteome</keyword>
<reference evidence="3" key="2">
    <citation type="submission" date="2025-08" db="UniProtKB">
        <authorList>
            <consortium name="Ensembl"/>
        </authorList>
    </citation>
    <scope>IDENTIFICATION</scope>
</reference>
<dbReference type="InterPro" id="IPR011600">
    <property type="entry name" value="Pept_C14_caspase"/>
</dbReference>
<evidence type="ECO:0000313" key="3">
    <source>
        <dbReference type="Ensembl" id="ENSHHUP00000034204.1"/>
    </source>
</evidence>
<dbReference type="GO" id="GO:0097169">
    <property type="term" value="C:AIM2 inflammasome complex"/>
    <property type="evidence" value="ECO:0007669"/>
    <property type="project" value="TreeGrafter"/>
</dbReference>
<reference evidence="3" key="3">
    <citation type="submission" date="2025-09" db="UniProtKB">
        <authorList>
            <consortium name="Ensembl"/>
        </authorList>
    </citation>
    <scope>IDENTIFICATION</scope>
</reference>
<evidence type="ECO:0000256" key="1">
    <source>
        <dbReference type="ARBA" id="ARBA00010134"/>
    </source>
</evidence>
<dbReference type="InterPro" id="IPR001309">
    <property type="entry name" value="Pept_C14_p20"/>
</dbReference>
<dbReference type="GO" id="GO:0004197">
    <property type="term" value="F:cysteine-type endopeptidase activity"/>
    <property type="evidence" value="ECO:0007669"/>
    <property type="project" value="InterPro"/>
</dbReference>
<dbReference type="InterPro" id="IPR015917">
    <property type="entry name" value="Pept_C14A"/>
</dbReference>
<accession>A0A4W5M8P5</accession>
<dbReference type="PANTHER" id="PTHR47901:SF3">
    <property type="entry name" value="CASPASE-1"/>
    <property type="match status" value="1"/>
</dbReference>
<dbReference type="InterPro" id="IPR016129">
    <property type="entry name" value="Caspase_his_AS"/>
</dbReference>
<dbReference type="PANTHER" id="PTHR47901">
    <property type="entry name" value="CASPASE RECRUITMENT DOMAIN-CONTAINING PROTEIN 18"/>
    <property type="match status" value="1"/>
</dbReference>
<evidence type="ECO:0000259" key="2">
    <source>
        <dbReference type="PROSITE" id="PS50208"/>
    </source>
</evidence>
<sequence length="91" mass="9987">MDEAVKAFSKREEHLLSDSVFMVIMSHGELGAIMGVHYKEGDPKPDVFPITNIFIHLNTENCKALVNKPKVILIHACRGGNDGSGNAWAQP</sequence>
<dbReference type="AlphaFoldDB" id="A0A4W5M8P5"/>